<evidence type="ECO:0000256" key="2">
    <source>
        <dbReference type="SAM" id="Phobius"/>
    </source>
</evidence>
<comment type="caution">
    <text evidence="3">The sequence shown here is derived from an EMBL/GenBank/DDBJ whole genome shotgun (WGS) entry which is preliminary data.</text>
</comment>
<feature type="region of interest" description="Disordered" evidence="1">
    <location>
        <begin position="207"/>
        <end position="240"/>
    </location>
</feature>
<dbReference type="AlphaFoldDB" id="A0A9X1SDX8"/>
<dbReference type="RefSeq" id="WP_227895075.1">
    <property type="nucleotide sequence ID" value="NZ_CP099466.1"/>
</dbReference>
<sequence length="240" mass="25569">MTMPQSLRVLVRRWYLVLFGLAVTGLMCAAANYLVPPSYDARGSMVLMPPTANVGDDGNPYLLLGGMSEALDVLVRQANSPTVRDRVLDDFDSATYTVEADRTTSGSIVVVQATADTEAASLELLEGAMQTLPATLDRMQDELAVTQEQRIDIMPVVVDAEAVLNVKQTLQVVGVAGLIGLSATFMVTALLDGLLLHRRERRAAIDAAGLSPAGRETPARSGGRPGTVKLPAPEKDVPVR</sequence>
<dbReference type="Proteomes" id="UP001139158">
    <property type="component" value="Unassembled WGS sequence"/>
</dbReference>
<feature type="transmembrane region" description="Helical" evidence="2">
    <location>
        <begin position="172"/>
        <end position="195"/>
    </location>
</feature>
<dbReference type="EMBL" id="JAJFZV010000004">
    <property type="protein sequence ID" value="MCC3297254.1"/>
    <property type="molecule type" value="Genomic_DNA"/>
</dbReference>
<keyword evidence="2" id="KW-0472">Membrane</keyword>
<evidence type="ECO:0000313" key="3">
    <source>
        <dbReference type="EMBL" id="MCC3297254.1"/>
    </source>
</evidence>
<keyword evidence="2" id="KW-0812">Transmembrane</keyword>
<protein>
    <recommendedName>
        <fullName evidence="5">Capsular polysaccharide biosynthesis protein</fullName>
    </recommendedName>
</protein>
<proteinExistence type="predicted"/>
<evidence type="ECO:0000256" key="1">
    <source>
        <dbReference type="SAM" id="MobiDB-lite"/>
    </source>
</evidence>
<evidence type="ECO:0008006" key="5">
    <source>
        <dbReference type="Google" id="ProtNLM"/>
    </source>
</evidence>
<gene>
    <name evidence="3" type="ORF">LJ757_05460</name>
</gene>
<organism evidence="3 4">
    <name type="scientific">Arthrobacter caoxuetaonis</name>
    <dbReference type="NCBI Taxonomy" id="2886935"/>
    <lineage>
        <taxon>Bacteria</taxon>
        <taxon>Bacillati</taxon>
        <taxon>Actinomycetota</taxon>
        <taxon>Actinomycetes</taxon>
        <taxon>Micrococcales</taxon>
        <taxon>Micrococcaceae</taxon>
        <taxon>Arthrobacter</taxon>
    </lineage>
</organism>
<accession>A0A9X1SDX8</accession>
<keyword evidence="4" id="KW-1185">Reference proteome</keyword>
<name>A0A9X1SDX8_9MICC</name>
<keyword evidence="2" id="KW-1133">Transmembrane helix</keyword>
<evidence type="ECO:0000313" key="4">
    <source>
        <dbReference type="Proteomes" id="UP001139158"/>
    </source>
</evidence>
<reference evidence="3" key="1">
    <citation type="submission" date="2021-10" db="EMBL/GenBank/DDBJ databases">
        <title>Novel species in genus Arthrobacter.</title>
        <authorList>
            <person name="Liu Y."/>
        </authorList>
    </citation>
    <scope>NUCLEOTIDE SEQUENCE</scope>
    <source>
        <strain evidence="3">Zg-Y453</strain>
    </source>
</reference>